<accession>A0A231SLH7</accession>
<gene>
    <name evidence="1" type="ORF">BEH_16145</name>
</gene>
<dbReference type="EMBL" id="CP011974">
    <property type="protein sequence ID" value="AKO93469.1"/>
    <property type="molecule type" value="Genomic_DNA"/>
</dbReference>
<reference evidence="2" key="2">
    <citation type="submission" date="2015-06" db="EMBL/GenBank/DDBJ databases">
        <title>Genome Sequence of Bacillus endophyticus and Analysis of its Companion Mechanism in the Ketogulonigenium vulgare-Bacillus strain Consortium.</title>
        <authorList>
            <person name="Jia N."/>
            <person name="Du J."/>
            <person name="Ding M.-Z."/>
            <person name="Gao F."/>
            <person name="Yuan Y.-J."/>
        </authorList>
    </citation>
    <scope>NUCLEOTIDE SEQUENCE [LARGE SCALE GENOMIC DNA]</scope>
    <source>
        <strain evidence="2">Hbe603</strain>
    </source>
</reference>
<evidence type="ECO:0000313" key="1">
    <source>
        <dbReference type="EMBL" id="AKO93469.1"/>
    </source>
</evidence>
<dbReference type="KEGG" id="beo:BEH_16145"/>
<accession>A0A0H4KME2</accession>
<dbReference type="AlphaFoldDB" id="A0A0H4KME2"/>
<sequence>MKIKLKRANEYVCPFYVDLLFSLFSFFPLIKENRIDRKMKMPPASNKTSPKKAKLNRLIQNAPFFLLYSL</sequence>
<dbReference type="Proteomes" id="UP000036202">
    <property type="component" value="Chromosome"/>
</dbReference>
<proteinExistence type="predicted"/>
<reference evidence="1 2" key="1">
    <citation type="journal article" date="2015" name="PLoS ONE">
        <title>Genome Sequence of Bacillus endophyticus and Analysis of Its Companion Mechanism in the Ketogulonigenium vulgare-Bacillus Strain Consortium.</title>
        <authorList>
            <person name="Jia N."/>
            <person name="Du J."/>
            <person name="Ding M.Z."/>
            <person name="Gao F."/>
            <person name="Yuan Y.J."/>
        </authorList>
    </citation>
    <scope>NUCLEOTIDE SEQUENCE [LARGE SCALE GENOMIC DNA]</scope>
    <source>
        <strain evidence="1 2">Hbe603</strain>
    </source>
</reference>
<protein>
    <submittedName>
        <fullName evidence="1">Uncharacterized protein</fullName>
    </submittedName>
</protein>
<organism evidence="1 2">
    <name type="scientific">Priestia filamentosa</name>
    <dbReference type="NCBI Taxonomy" id="1402861"/>
    <lineage>
        <taxon>Bacteria</taxon>
        <taxon>Bacillati</taxon>
        <taxon>Bacillota</taxon>
        <taxon>Bacilli</taxon>
        <taxon>Bacillales</taxon>
        <taxon>Bacillaceae</taxon>
        <taxon>Priestia</taxon>
    </lineage>
</organism>
<evidence type="ECO:0000313" key="2">
    <source>
        <dbReference type="Proteomes" id="UP000036202"/>
    </source>
</evidence>
<keyword evidence="2" id="KW-1185">Reference proteome</keyword>
<name>A0A0H4KME2_9BACI</name>